<feature type="transmembrane region" description="Helical" evidence="1">
    <location>
        <begin position="410"/>
        <end position="435"/>
    </location>
</feature>
<name>A0A1B1DTH5_9APIC</name>
<evidence type="ECO:0000256" key="1">
    <source>
        <dbReference type="SAM" id="Phobius"/>
    </source>
</evidence>
<evidence type="ECO:0000313" key="2">
    <source>
        <dbReference type="EMBL" id="ANQ05907.1"/>
    </source>
</evidence>
<keyword evidence="1" id="KW-0472">Membrane</keyword>
<gene>
    <name evidence="2" type="ORF">PCOAH_00003010</name>
</gene>
<feature type="transmembrane region" description="Helical" evidence="1">
    <location>
        <begin position="759"/>
        <end position="785"/>
    </location>
</feature>
<feature type="transmembrane region" description="Helical" evidence="1">
    <location>
        <begin position="155"/>
        <end position="177"/>
    </location>
</feature>
<dbReference type="RefSeq" id="XP_019912602.1">
    <property type="nucleotide sequence ID" value="XM_020057116.1"/>
</dbReference>
<dbReference type="GeneID" id="30907021"/>
<keyword evidence="1" id="KW-0812">Transmembrane</keyword>
<dbReference type="Proteomes" id="UP000092716">
    <property type="component" value="Chromosome 2"/>
</dbReference>
<dbReference type="VEuPathDB" id="PlasmoDB:PCOAH_00003010"/>
<evidence type="ECO:0000313" key="3">
    <source>
        <dbReference type="Proteomes" id="UP000092716"/>
    </source>
</evidence>
<feature type="transmembrane region" description="Helical" evidence="1">
    <location>
        <begin position="373"/>
        <end position="398"/>
    </location>
</feature>
<dbReference type="KEGG" id="pcot:PCOAH_00003010"/>
<keyword evidence="3" id="KW-1185">Reference proteome</keyword>
<sequence>MSDEYNLSIDLKKTELLKEHLKTIAKAIHNEFGYFCPSNGMEVPEDPSYSKFSRSVWSTINTSWRMEDFTRMDLTGVLNILKRNPYVMGCVYFLIIFTCVYLLTFILYTKFFRRLIKSIRCKTCKRKKQRREQQESENKDVIENVKKRFFNIMTYAFLSSLLCVLMGFGIWFMISFFRTRNGIYMNVCSASTSIENFLTDRCSVKGSDVDASCYSLEHMVTDTVSIVGQYQDLKTQIKEDMLVGQKRSVPLLTDILSAFENLKKLHLNVRRNNDILEQQYFHTFPVLTRLVKVLDVVIQEGEINLKHTQGTLDDAKEAVKGSFEEIDEVLVKTFRENMEKVNEKITLFNTSMNRLIHQYKIKQKIKKYTTSILIVKLVLLIPPLLILIGLVVFIYLLVKGDVGNSSHFFLDLFGVFSAYFGFLTIVILLMGVILLSTSILGGTTCIIADRVLKNELNFDVLNDTTIDYCLKNENSPLIAEDITKGIVDNMKYLDTREMEKKVHEYNSNFKEMKKTFHESTRNFVNYMWVVITKPNGNMLLDRIRLENLRKSLLATTITRENIRFAQFNLWGIDEYLQYLNRYFFGDNQSTLCFENADCERDIGRYNISFGSSINDAGYQRIRDSVRRGIPKDDLDNVVNLFIYKSKIRNEKIFSVDDLDSNMKQKIGWSEYTPRITKPGDENQQTSLLRKYLVEDIEKLNFNHVISFFERIKEKFVTLRDMIITKVQLLVKNTNCSRLVRELHNLKNLYCDNVVLNMTILSAALIAFSIISFFLWYCFLFFWLYYQMKMM</sequence>
<organism evidence="2 3">
    <name type="scientific">Plasmodium coatneyi</name>
    <dbReference type="NCBI Taxonomy" id="208452"/>
    <lineage>
        <taxon>Eukaryota</taxon>
        <taxon>Sar</taxon>
        <taxon>Alveolata</taxon>
        <taxon>Apicomplexa</taxon>
        <taxon>Aconoidasida</taxon>
        <taxon>Haemosporida</taxon>
        <taxon>Plasmodiidae</taxon>
        <taxon>Plasmodium</taxon>
    </lineage>
</organism>
<accession>A0A1B1DTH5</accession>
<feature type="transmembrane region" description="Helical" evidence="1">
    <location>
        <begin position="86"/>
        <end position="108"/>
    </location>
</feature>
<dbReference type="AlphaFoldDB" id="A0A1B1DTH5"/>
<reference evidence="3" key="1">
    <citation type="submission" date="2016-06" db="EMBL/GenBank/DDBJ databases">
        <title>First high quality genome sequence of Plasmodium coatneyi using continuous long reads from single molecule, real-time sequencing.</title>
        <authorList>
            <person name="Chien J.-T."/>
            <person name="Pakala S.B."/>
            <person name="Geraldo J.A."/>
            <person name="Lapp S.A."/>
            <person name="Barnwell J.W."/>
            <person name="Kissinger J.C."/>
            <person name="Galinski M.R."/>
            <person name="Humphrey J.C."/>
        </authorList>
    </citation>
    <scope>NUCLEOTIDE SEQUENCE [LARGE SCALE GENOMIC DNA]</scope>
    <source>
        <strain evidence="3">Hackeri</strain>
    </source>
</reference>
<proteinExistence type="predicted"/>
<protein>
    <submittedName>
        <fullName evidence="2">Uncharacterized protein</fullName>
    </submittedName>
</protein>
<keyword evidence="1" id="KW-1133">Transmembrane helix</keyword>
<dbReference type="EMBL" id="CP016240">
    <property type="protein sequence ID" value="ANQ05907.1"/>
    <property type="molecule type" value="Genomic_DNA"/>
</dbReference>
<dbReference type="OrthoDB" id="371835at2759"/>